<gene>
    <name evidence="2" type="ORF">QO001_003178</name>
</gene>
<proteinExistence type="predicted"/>
<dbReference type="Pfam" id="PF26395">
    <property type="entry name" value="E2-CBASS"/>
    <property type="match status" value="1"/>
</dbReference>
<protein>
    <recommendedName>
        <fullName evidence="1">Type II CBASS E2 protein domain-containing protein</fullName>
    </recommendedName>
</protein>
<dbReference type="RefSeq" id="WP_230365442.1">
    <property type="nucleotide sequence ID" value="NZ_JAJALK010000002.1"/>
</dbReference>
<feature type="domain" description="Type II CBASS E2 protein" evidence="1">
    <location>
        <begin position="10"/>
        <end position="145"/>
    </location>
</feature>
<reference evidence="2" key="1">
    <citation type="submission" date="2023-07" db="EMBL/GenBank/DDBJ databases">
        <title>Genomic Encyclopedia of Type Strains, Phase IV (KMG-IV): sequencing the most valuable type-strain genomes for metagenomic binning, comparative biology and taxonomic classification.</title>
        <authorList>
            <person name="Goeker M."/>
        </authorList>
    </citation>
    <scope>NUCLEOTIDE SEQUENCE</scope>
    <source>
        <strain evidence="2">DSM 19569</strain>
    </source>
</reference>
<accession>A0AAJ1WV27</accession>
<dbReference type="InterPro" id="IPR058588">
    <property type="entry name" value="E2-CBASS"/>
</dbReference>
<dbReference type="EMBL" id="JAUSWL010000005">
    <property type="protein sequence ID" value="MDQ0544244.1"/>
    <property type="molecule type" value="Genomic_DNA"/>
</dbReference>
<evidence type="ECO:0000313" key="2">
    <source>
        <dbReference type="EMBL" id="MDQ0544244.1"/>
    </source>
</evidence>
<evidence type="ECO:0000259" key="1">
    <source>
        <dbReference type="Pfam" id="PF26395"/>
    </source>
</evidence>
<evidence type="ECO:0000313" key="3">
    <source>
        <dbReference type="Proteomes" id="UP001223420"/>
    </source>
</evidence>
<name>A0AAJ1WV27_9HYPH</name>
<comment type="caution">
    <text evidence="2">The sequence shown here is derived from an EMBL/GenBank/DDBJ whole genome shotgun (WGS) entry which is preliminary data.</text>
</comment>
<dbReference type="Proteomes" id="UP001223420">
    <property type="component" value="Unassembled WGS sequence"/>
</dbReference>
<organism evidence="2 3">
    <name type="scientific">Methylobacterium brachiatum</name>
    <dbReference type="NCBI Taxonomy" id="269660"/>
    <lineage>
        <taxon>Bacteria</taxon>
        <taxon>Pseudomonadati</taxon>
        <taxon>Pseudomonadota</taxon>
        <taxon>Alphaproteobacteria</taxon>
        <taxon>Hyphomicrobiales</taxon>
        <taxon>Methylobacteriaceae</taxon>
        <taxon>Methylobacterium</taxon>
    </lineage>
</organism>
<dbReference type="AlphaFoldDB" id="A0AAJ1WV27"/>
<sequence>MSVFPSIADQDRAIRASWPSFRLVERSERAATWLGTLKPFMLAYEVRVSYQVPLVIERIAPLRQQPEVRVISPVLRRRPGDGEGTLPHVYVDRAGDPVLCLFDHEIGEWTPFSLIAETTIPWALDWLGCYEGWRATGRWSGGGRHAEPPAAKEAGR</sequence>